<dbReference type="NCBIfam" id="NF046117">
    <property type="entry name" value="SCO4848_fam"/>
    <property type="match status" value="1"/>
</dbReference>
<name>A0ABQ2N3S1_9MICO</name>
<evidence type="ECO:0000313" key="2">
    <source>
        <dbReference type="EMBL" id="GGO67372.1"/>
    </source>
</evidence>
<keyword evidence="1" id="KW-0812">Transmembrane</keyword>
<accession>A0ABQ2N3S1</accession>
<gene>
    <name evidence="2" type="ORF">GCM10010910_28990</name>
</gene>
<dbReference type="Proteomes" id="UP000638043">
    <property type="component" value="Unassembled WGS sequence"/>
</dbReference>
<sequence>MVRATTAVPYAEGMTILAVVLFLNAAFNVLTWPNFFRRVVKDPRARDANGKATTFLTVHLYIFIAAMVMATLSLVAGVAALAGGFD</sequence>
<reference evidence="3" key="1">
    <citation type="journal article" date="2019" name="Int. J. Syst. Evol. Microbiol.">
        <title>The Global Catalogue of Microorganisms (GCM) 10K type strain sequencing project: providing services to taxonomists for standard genome sequencing and annotation.</title>
        <authorList>
            <consortium name="The Broad Institute Genomics Platform"/>
            <consortium name="The Broad Institute Genome Sequencing Center for Infectious Disease"/>
            <person name="Wu L."/>
            <person name="Ma J."/>
        </authorList>
    </citation>
    <scope>NUCLEOTIDE SEQUENCE [LARGE SCALE GENOMIC DNA]</scope>
    <source>
        <strain evidence="3">CGMCC 4.7181</strain>
    </source>
</reference>
<dbReference type="InterPro" id="IPR058061">
    <property type="entry name" value="SCO4848-like"/>
</dbReference>
<comment type="caution">
    <text evidence="2">The sequence shown here is derived from an EMBL/GenBank/DDBJ whole genome shotgun (WGS) entry which is preliminary data.</text>
</comment>
<dbReference type="EMBL" id="BMMQ01000013">
    <property type="protein sequence ID" value="GGO67372.1"/>
    <property type="molecule type" value="Genomic_DNA"/>
</dbReference>
<feature type="transmembrane region" description="Helical" evidence="1">
    <location>
        <begin position="15"/>
        <end position="35"/>
    </location>
</feature>
<organism evidence="2 3">
    <name type="scientific">Microbacterium nanhaiense</name>
    <dbReference type="NCBI Taxonomy" id="1301026"/>
    <lineage>
        <taxon>Bacteria</taxon>
        <taxon>Bacillati</taxon>
        <taxon>Actinomycetota</taxon>
        <taxon>Actinomycetes</taxon>
        <taxon>Micrococcales</taxon>
        <taxon>Microbacteriaceae</taxon>
        <taxon>Microbacterium</taxon>
    </lineage>
</organism>
<protein>
    <submittedName>
        <fullName evidence="2">Uncharacterized protein</fullName>
    </submittedName>
</protein>
<keyword evidence="1" id="KW-1133">Transmembrane helix</keyword>
<keyword evidence="1" id="KW-0472">Membrane</keyword>
<evidence type="ECO:0000256" key="1">
    <source>
        <dbReference type="SAM" id="Phobius"/>
    </source>
</evidence>
<feature type="transmembrane region" description="Helical" evidence="1">
    <location>
        <begin position="56"/>
        <end position="82"/>
    </location>
</feature>
<evidence type="ECO:0000313" key="3">
    <source>
        <dbReference type="Proteomes" id="UP000638043"/>
    </source>
</evidence>
<proteinExistence type="predicted"/>
<dbReference type="Pfam" id="PF26606">
    <property type="entry name" value="SCO4848"/>
    <property type="match status" value="1"/>
</dbReference>
<keyword evidence="3" id="KW-1185">Reference proteome</keyword>